<accession>A0A942SZE7</accession>
<sequence length="314" mass="32954">MPSIIAPRRTTGLCPSAGPGTIGVVPDPFIDLHTHSSVSDGTERPAELVRAATAAGLDVVALTDHDTTAGWAEAGTAAAEQPIVLVPGLELSTRVGHRSVHVLGYLVDPDDPDLVEETARIRDGRLSRAHRMVDRIGADHPLTWDDVLAQASPGATIGRPHIADALVARGLEPDRSAAFRGILHPASGYYEPHEAPTPLRGVELIRAAGGVPVIAHPAASSRGIVIDEPALRELVEAGLGGLEVDHRENVAHGKRTLLEWADRYGLFVTGSSDYHGTGKPNRLGEHRTSLRALETVLAQATGSAPVVGPGTRLG</sequence>
<dbReference type="SUPFAM" id="SSF89550">
    <property type="entry name" value="PHP domain-like"/>
    <property type="match status" value="1"/>
</dbReference>
<feature type="domain" description="Polymerase/histidinol phosphatase N-terminal" evidence="1">
    <location>
        <begin position="30"/>
        <end position="95"/>
    </location>
</feature>
<protein>
    <submittedName>
        <fullName evidence="2">PHP domain-containing protein</fullName>
    </submittedName>
</protein>
<evidence type="ECO:0000313" key="2">
    <source>
        <dbReference type="EMBL" id="MBS4182645.1"/>
    </source>
</evidence>
<organism evidence="2">
    <name type="scientific">Neobacillus citreus</name>
    <dbReference type="NCBI Taxonomy" id="2833578"/>
    <lineage>
        <taxon>Bacteria</taxon>
        <taxon>Bacillati</taxon>
        <taxon>Bacillota</taxon>
        <taxon>Bacilli</taxon>
        <taxon>Bacillales</taxon>
        <taxon>Bacillaceae</taxon>
        <taxon>Neobacillus</taxon>
    </lineage>
</organism>
<dbReference type="Gene3D" id="1.10.150.650">
    <property type="match status" value="1"/>
</dbReference>
<dbReference type="GO" id="GO:0035312">
    <property type="term" value="F:5'-3' DNA exonuclease activity"/>
    <property type="evidence" value="ECO:0007669"/>
    <property type="project" value="TreeGrafter"/>
</dbReference>
<dbReference type="Gene3D" id="3.20.20.140">
    <property type="entry name" value="Metal-dependent hydrolases"/>
    <property type="match status" value="1"/>
</dbReference>
<dbReference type="Pfam" id="PF02811">
    <property type="entry name" value="PHP"/>
    <property type="match status" value="1"/>
</dbReference>
<dbReference type="GO" id="GO:0004534">
    <property type="term" value="F:5'-3' RNA exonuclease activity"/>
    <property type="evidence" value="ECO:0007669"/>
    <property type="project" value="TreeGrafter"/>
</dbReference>
<dbReference type="InterPro" id="IPR003141">
    <property type="entry name" value="Pol/His_phosphatase_N"/>
</dbReference>
<reference evidence="2" key="1">
    <citation type="submission" date="2021-05" db="EMBL/GenBank/DDBJ databases">
        <title>Novel Bacillus species.</title>
        <authorList>
            <person name="Liu G."/>
        </authorList>
    </citation>
    <scope>NUCLEOTIDE SEQUENCE</scope>
    <source>
        <strain evidence="2">FJAT-50051</strain>
    </source>
</reference>
<dbReference type="AlphaFoldDB" id="A0A942SZE7"/>
<dbReference type="InterPro" id="IPR052018">
    <property type="entry name" value="PHP_domain"/>
</dbReference>
<dbReference type="SMART" id="SM00481">
    <property type="entry name" value="POLIIIAc"/>
    <property type="match status" value="1"/>
</dbReference>
<dbReference type="CDD" id="cd07438">
    <property type="entry name" value="PHP_HisPPase_AMP"/>
    <property type="match status" value="1"/>
</dbReference>
<evidence type="ECO:0000259" key="1">
    <source>
        <dbReference type="SMART" id="SM00481"/>
    </source>
</evidence>
<proteinExistence type="predicted"/>
<dbReference type="PANTHER" id="PTHR42924">
    <property type="entry name" value="EXONUCLEASE"/>
    <property type="match status" value="1"/>
</dbReference>
<dbReference type="InterPro" id="IPR004013">
    <property type="entry name" value="PHP_dom"/>
</dbReference>
<name>A0A942SZE7_9BACI</name>
<dbReference type="InterPro" id="IPR016195">
    <property type="entry name" value="Pol/histidinol_Pase-like"/>
</dbReference>
<dbReference type="PANTHER" id="PTHR42924:SF3">
    <property type="entry name" value="POLYMERASE_HISTIDINOL PHOSPHATASE N-TERMINAL DOMAIN-CONTAINING PROTEIN"/>
    <property type="match status" value="1"/>
</dbReference>
<dbReference type="EMBL" id="JAGYPE010000002">
    <property type="protein sequence ID" value="MBS4182645.1"/>
    <property type="molecule type" value="Genomic_DNA"/>
</dbReference>
<comment type="caution">
    <text evidence="2">The sequence shown here is derived from an EMBL/GenBank/DDBJ whole genome shotgun (WGS) entry which is preliminary data.</text>
</comment>
<gene>
    <name evidence="2" type="ORF">KHB02_14695</name>
</gene>